<dbReference type="PANTHER" id="PTHR10353">
    <property type="entry name" value="GLYCOSYL HYDROLASE"/>
    <property type="match status" value="1"/>
</dbReference>
<dbReference type="PRINTS" id="PR00131">
    <property type="entry name" value="GLHYDRLASE1"/>
</dbReference>
<dbReference type="EMBL" id="JAVXUP010000801">
    <property type="protein sequence ID" value="KAK3020703.1"/>
    <property type="molecule type" value="Genomic_DNA"/>
</dbReference>
<protein>
    <submittedName>
        <fullName evidence="5">Uncharacterized protein</fullName>
    </submittedName>
</protein>
<keyword evidence="2" id="KW-0378">Hydrolase</keyword>
<dbReference type="Gene3D" id="3.20.20.80">
    <property type="entry name" value="Glycosidases"/>
    <property type="match status" value="2"/>
</dbReference>
<evidence type="ECO:0000256" key="1">
    <source>
        <dbReference type="ARBA" id="ARBA00010838"/>
    </source>
</evidence>
<evidence type="ECO:0000313" key="5">
    <source>
        <dbReference type="EMBL" id="KAK3020703.1"/>
    </source>
</evidence>
<comment type="caution">
    <text evidence="5">The sequence shown here is derived from an EMBL/GenBank/DDBJ whole genome shotgun (WGS) entry which is preliminary data.</text>
</comment>
<accession>A0AA88W6J1</accession>
<keyword evidence="3" id="KW-0326">Glycosidase</keyword>
<keyword evidence="6" id="KW-1185">Reference proteome</keyword>
<organism evidence="5 6">
    <name type="scientific">Escallonia herrerae</name>
    <dbReference type="NCBI Taxonomy" id="1293975"/>
    <lineage>
        <taxon>Eukaryota</taxon>
        <taxon>Viridiplantae</taxon>
        <taxon>Streptophyta</taxon>
        <taxon>Embryophyta</taxon>
        <taxon>Tracheophyta</taxon>
        <taxon>Spermatophyta</taxon>
        <taxon>Magnoliopsida</taxon>
        <taxon>eudicotyledons</taxon>
        <taxon>Gunneridae</taxon>
        <taxon>Pentapetalae</taxon>
        <taxon>asterids</taxon>
        <taxon>campanulids</taxon>
        <taxon>Escalloniales</taxon>
        <taxon>Escalloniaceae</taxon>
        <taxon>Escallonia</taxon>
    </lineage>
</organism>
<dbReference type="GO" id="GO:0005975">
    <property type="term" value="P:carbohydrate metabolic process"/>
    <property type="evidence" value="ECO:0007669"/>
    <property type="project" value="InterPro"/>
</dbReference>
<dbReference type="InterPro" id="IPR001360">
    <property type="entry name" value="Glyco_hydro_1"/>
</dbReference>
<dbReference type="InterPro" id="IPR017853">
    <property type="entry name" value="GH"/>
</dbReference>
<evidence type="ECO:0000256" key="3">
    <source>
        <dbReference type="ARBA" id="ARBA00023295"/>
    </source>
</evidence>
<gene>
    <name evidence="5" type="ORF">RJ639_046566</name>
</gene>
<dbReference type="SUPFAM" id="SSF51445">
    <property type="entry name" value="(Trans)glycosidases"/>
    <property type="match status" value="1"/>
</dbReference>
<evidence type="ECO:0000256" key="4">
    <source>
        <dbReference type="RuleBase" id="RU003690"/>
    </source>
</evidence>
<dbReference type="PANTHER" id="PTHR10353:SF137">
    <property type="entry name" value="MYROSINASE 3-RELATED"/>
    <property type="match status" value="1"/>
</dbReference>
<name>A0AA88W6J1_9ASTE</name>
<comment type="similarity">
    <text evidence="1 4">Belongs to the glycosyl hydrolase 1 family.</text>
</comment>
<dbReference type="PROSITE" id="PS00653">
    <property type="entry name" value="GLYCOSYL_HYDROL_F1_2"/>
    <property type="match status" value="1"/>
</dbReference>
<evidence type="ECO:0000313" key="6">
    <source>
        <dbReference type="Proteomes" id="UP001188597"/>
    </source>
</evidence>
<sequence>MEPEHAEQRGPKHFRHEFPTDFVFGAATSAFQIEGAVNEDGRGKTGRRSHGVNEKGIAFYNVLIDDLIANGITPYVTLFHWDLPQYLEDKYSGFLNHKIVEDFRGYADLCFEKFGDRVKHWITLNEPWTYSFYGYGLGTLAPGRGHTSNFKMSYLMDFIPSSRYVSPQSFMRKRTVTTTFGGLGKAVSDKEGGNTTEDSGNPGTEPYIVSHHQLLAHAEAVKLYRDKYQKTQNGKIGITLVSRWFMARTHSTSDRNAAERAIDFMFLDPVTSGQYPRSMRSIVKERLPKFTEAESKMLKGSFDFIGLNYYTTNYAAHAPDVDTLNPHVATDRMGGSSWLFVYPKGFMDLLLYIKTKYNNPSIYVTENGIDEKTDATLPLWESLSDHKRVSYHHHHLCFLKKATREYGINVRGYFTWSLLDNFEWASGVFVRFGNIYVDYKDKCKRYPKLSAEWFKLHLPKIEPRKSDVDGPDSEYGEYLRLVDARLRGKEALLIVLAVVTSGLGRCNDDDVRELVGEAVASSFGCGGRRDVREGCRRDDGKGAVAVLQRGADRCGRRGRPRWYGFTSGASVVMRSIPVCSKEEADGSIGAATSGSSSAEKM</sequence>
<reference evidence="5" key="1">
    <citation type="submission" date="2022-12" db="EMBL/GenBank/DDBJ databases">
        <title>Draft genome assemblies for two species of Escallonia (Escalloniales).</title>
        <authorList>
            <person name="Chanderbali A."/>
            <person name="Dervinis C."/>
            <person name="Anghel I."/>
            <person name="Soltis D."/>
            <person name="Soltis P."/>
            <person name="Zapata F."/>
        </authorList>
    </citation>
    <scope>NUCLEOTIDE SEQUENCE</scope>
    <source>
        <strain evidence="5">UCBG64.0493</strain>
        <tissue evidence="5">Leaf</tissue>
    </source>
</reference>
<evidence type="ECO:0000256" key="2">
    <source>
        <dbReference type="ARBA" id="ARBA00022801"/>
    </source>
</evidence>
<dbReference type="Pfam" id="PF00232">
    <property type="entry name" value="Glyco_hydro_1"/>
    <property type="match status" value="3"/>
</dbReference>
<dbReference type="Proteomes" id="UP001188597">
    <property type="component" value="Unassembled WGS sequence"/>
</dbReference>
<dbReference type="GO" id="GO:0008422">
    <property type="term" value="F:beta-glucosidase activity"/>
    <property type="evidence" value="ECO:0007669"/>
    <property type="project" value="TreeGrafter"/>
</dbReference>
<dbReference type="InterPro" id="IPR033132">
    <property type="entry name" value="GH_1_N_CS"/>
</dbReference>
<proteinExistence type="inferred from homology"/>
<dbReference type="AlphaFoldDB" id="A0AA88W6J1"/>